<dbReference type="Proteomes" id="UP000091979">
    <property type="component" value="Unassembled WGS sequence"/>
</dbReference>
<name>A0A1B7XEX3_9BACT</name>
<protein>
    <recommendedName>
        <fullName evidence="3">N-acetyltransferase domain-containing protein</fullName>
    </recommendedName>
</protein>
<evidence type="ECO:0000313" key="1">
    <source>
        <dbReference type="EMBL" id="OBQ52727.1"/>
    </source>
</evidence>
<keyword evidence="2" id="KW-1185">Reference proteome</keyword>
<comment type="caution">
    <text evidence="1">The sequence shown here is derived from an EMBL/GenBank/DDBJ whole genome shotgun (WGS) entry which is preliminary data.</text>
</comment>
<dbReference type="RefSeq" id="WP_066854015.1">
    <property type="nucleotide sequence ID" value="NZ_JXMS01000009.1"/>
</dbReference>
<dbReference type="EMBL" id="JXMS01000009">
    <property type="protein sequence ID" value="OBQ52727.1"/>
    <property type="molecule type" value="Genomic_DNA"/>
</dbReference>
<evidence type="ECO:0008006" key="3">
    <source>
        <dbReference type="Google" id="ProtNLM"/>
    </source>
</evidence>
<dbReference type="InterPro" id="IPR016181">
    <property type="entry name" value="Acyl_CoA_acyltransferase"/>
</dbReference>
<organism evidence="1 2">
    <name type="scientific">Halodesulfovibrio spirochaetisodalis</name>
    <dbReference type="NCBI Taxonomy" id="1560234"/>
    <lineage>
        <taxon>Bacteria</taxon>
        <taxon>Pseudomonadati</taxon>
        <taxon>Thermodesulfobacteriota</taxon>
        <taxon>Desulfovibrionia</taxon>
        <taxon>Desulfovibrionales</taxon>
        <taxon>Desulfovibrionaceae</taxon>
        <taxon>Halodesulfovibrio</taxon>
    </lineage>
</organism>
<dbReference type="OrthoDB" id="5454143at2"/>
<reference evidence="1 2" key="1">
    <citation type="submission" date="2015-01" db="EMBL/GenBank/DDBJ databases">
        <title>Desulfovibrio sp. JC271 draft genome sequence.</title>
        <authorList>
            <person name="Shivani Y."/>
            <person name="Subhash Y."/>
            <person name="Sasikala C."/>
            <person name="Ramana C.V."/>
        </authorList>
    </citation>
    <scope>NUCLEOTIDE SEQUENCE [LARGE SCALE GENOMIC DNA]</scope>
    <source>
        <strain evidence="1 2">JC271</strain>
    </source>
</reference>
<sequence length="188" mass="21844">MGSFSEVVAKEYHIRAHIPQLADCLTEEELRTLWKTLCSEGKKEVIFYDGQIADSDDFIQFMQDDMNYVYVAYEGEKPLALVWVNNFLGKCGMIHFTMFYNSKGKEELIGSYLLNFLLFSKSEGEFCFDALYGLTPRAYRHALAFIQKLGFRLVTEMPSSVFFQKKEKKYLKSAVLSIIQRDYLNVLK</sequence>
<dbReference type="STRING" id="1560234.SP90_07160"/>
<proteinExistence type="predicted"/>
<dbReference type="PATRIC" id="fig|1560234.3.peg.3404"/>
<dbReference type="SUPFAM" id="SSF55729">
    <property type="entry name" value="Acyl-CoA N-acyltransferases (Nat)"/>
    <property type="match status" value="1"/>
</dbReference>
<dbReference type="Gene3D" id="3.40.630.30">
    <property type="match status" value="1"/>
</dbReference>
<dbReference type="AlphaFoldDB" id="A0A1B7XEX3"/>
<accession>A0A1B7XEX3</accession>
<evidence type="ECO:0000313" key="2">
    <source>
        <dbReference type="Proteomes" id="UP000091979"/>
    </source>
</evidence>
<gene>
    <name evidence="1" type="ORF">SP90_07160</name>
</gene>